<feature type="region of interest" description="Disordered" evidence="1">
    <location>
        <begin position="70"/>
        <end position="125"/>
    </location>
</feature>
<protein>
    <submittedName>
        <fullName evidence="2">Uncharacterized protein</fullName>
    </submittedName>
</protein>
<dbReference type="Gene3D" id="3.90.20.10">
    <property type="match status" value="1"/>
</dbReference>
<organism evidence="2 3">
    <name type="scientific">Puccinia striiformis f. sp. tritici PST-78</name>
    <dbReference type="NCBI Taxonomy" id="1165861"/>
    <lineage>
        <taxon>Eukaryota</taxon>
        <taxon>Fungi</taxon>
        <taxon>Dikarya</taxon>
        <taxon>Basidiomycota</taxon>
        <taxon>Pucciniomycotina</taxon>
        <taxon>Pucciniomycetes</taxon>
        <taxon>Pucciniales</taxon>
        <taxon>Pucciniaceae</taxon>
        <taxon>Puccinia</taxon>
    </lineage>
</organism>
<keyword evidence="3" id="KW-1185">Reference proteome</keyword>
<reference evidence="3" key="1">
    <citation type="submission" date="2014-03" db="EMBL/GenBank/DDBJ databases">
        <title>The Genome Sequence of Puccinia striiformis f. sp. tritici PST-78.</title>
        <authorList>
            <consortium name="The Broad Institute Genome Sequencing Platform"/>
            <person name="Cuomo C."/>
            <person name="Hulbert S."/>
            <person name="Chen X."/>
            <person name="Walker B."/>
            <person name="Young S.K."/>
            <person name="Zeng Q."/>
            <person name="Gargeya S."/>
            <person name="Fitzgerald M."/>
            <person name="Haas B."/>
            <person name="Abouelleil A."/>
            <person name="Alvarado L."/>
            <person name="Arachchi H.M."/>
            <person name="Berlin A.M."/>
            <person name="Chapman S.B."/>
            <person name="Goldberg J."/>
            <person name="Griggs A."/>
            <person name="Gujja S."/>
            <person name="Hansen M."/>
            <person name="Howarth C."/>
            <person name="Imamovic A."/>
            <person name="Larimer J."/>
            <person name="McCowan C."/>
            <person name="Montmayeur A."/>
            <person name="Murphy C."/>
            <person name="Neiman D."/>
            <person name="Pearson M."/>
            <person name="Priest M."/>
            <person name="Roberts A."/>
            <person name="Saif S."/>
            <person name="Shea T."/>
            <person name="Sisk P."/>
            <person name="Sykes S."/>
            <person name="Wortman J."/>
            <person name="Nusbaum C."/>
            <person name="Birren B."/>
        </authorList>
    </citation>
    <scope>NUCLEOTIDE SEQUENCE [LARGE SCALE GENOMIC DNA]</scope>
    <source>
        <strain evidence="3">race PST-78</strain>
    </source>
</reference>
<dbReference type="AlphaFoldDB" id="A0A0L0VNF5"/>
<gene>
    <name evidence="2" type="ORF">PSTG_06156</name>
</gene>
<evidence type="ECO:0000313" key="2">
    <source>
        <dbReference type="EMBL" id="KNF00742.1"/>
    </source>
</evidence>
<dbReference type="EMBL" id="AJIL01000035">
    <property type="protein sequence ID" value="KNF00742.1"/>
    <property type="molecule type" value="Genomic_DNA"/>
</dbReference>
<comment type="caution">
    <text evidence="2">The sequence shown here is derived from an EMBL/GenBank/DDBJ whole genome shotgun (WGS) entry which is preliminary data.</text>
</comment>
<name>A0A0L0VNF5_9BASI</name>
<proteinExistence type="predicted"/>
<feature type="compositionally biased region" description="Polar residues" evidence="1">
    <location>
        <begin position="74"/>
        <end position="95"/>
    </location>
</feature>
<sequence>MSEMEHRLFNNFSSITNQVNDLNNSENDRSELIKRRIGDVNSQVERLSSEVHLLTGKVHSLDRELPPHLKYNNPIMNSTQQLSNPVEYSQSSQTARTEDKQQQVAIQTQPTSNAQETEAAVEVNK</sequence>
<feature type="compositionally biased region" description="Polar residues" evidence="1">
    <location>
        <begin position="102"/>
        <end position="116"/>
    </location>
</feature>
<evidence type="ECO:0000256" key="1">
    <source>
        <dbReference type="SAM" id="MobiDB-lite"/>
    </source>
</evidence>
<evidence type="ECO:0000313" key="3">
    <source>
        <dbReference type="Proteomes" id="UP000054564"/>
    </source>
</evidence>
<accession>A0A0L0VNF5</accession>
<dbReference type="Proteomes" id="UP000054564">
    <property type="component" value="Unassembled WGS sequence"/>
</dbReference>